<proteinExistence type="inferred from homology"/>
<evidence type="ECO:0000256" key="8">
    <source>
        <dbReference type="ARBA" id="ARBA00047838"/>
    </source>
</evidence>
<dbReference type="InterPro" id="IPR006062">
    <property type="entry name" value="His_biosynth"/>
</dbReference>
<dbReference type="PANTHER" id="PTHR21235:SF2">
    <property type="entry name" value="IMIDAZOLE GLYCEROL PHOSPHATE SYNTHASE HISHF"/>
    <property type="match status" value="1"/>
</dbReference>
<evidence type="ECO:0000256" key="7">
    <source>
        <dbReference type="ARBA" id="ARBA00025475"/>
    </source>
</evidence>
<keyword evidence="12" id="KW-1185">Reference proteome</keyword>
<accession>A0ABU6KID1</accession>
<dbReference type="CDD" id="cd04731">
    <property type="entry name" value="HisF"/>
    <property type="match status" value="1"/>
</dbReference>
<keyword evidence="4 9" id="KW-0028">Amino-acid biosynthesis</keyword>
<evidence type="ECO:0000256" key="9">
    <source>
        <dbReference type="HAMAP-Rule" id="MF_01013"/>
    </source>
</evidence>
<comment type="subcellular location">
    <subcellularLocation>
        <location evidence="9">Cytoplasm</location>
    </subcellularLocation>
</comment>
<dbReference type="Gene3D" id="3.20.20.70">
    <property type="entry name" value="Aldolase class I"/>
    <property type="match status" value="1"/>
</dbReference>
<keyword evidence="9" id="KW-0963">Cytoplasm</keyword>
<evidence type="ECO:0000256" key="2">
    <source>
        <dbReference type="ARBA" id="ARBA00009667"/>
    </source>
</evidence>
<dbReference type="EMBL" id="JARZFX010000007">
    <property type="protein sequence ID" value="MEC5424614.1"/>
    <property type="molecule type" value="Genomic_DNA"/>
</dbReference>
<keyword evidence="5 9" id="KW-0368">Histidine biosynthesis</keyword>
<dbReference type="InterPro" id="IPR050064">
    <property type="entry name" value="IGPS_HisA/HisF"/>
</dbReference>
<dbReference type="SUPFAM" id="SSF51366">
    <property type="entry name" value="Ribulose-phoshate binding barrel"/>
    <property type="match status" value="1"/>
</dbReference>
<feature type="active site" evidence="9">
    <location>
        <position position="130"/>
    </location>
</feature>
<comment type="subunit">
    <text evidence="3 9">Heterodimer of HisH and HisF.</text>
</comment>
<evidence type="ECO:0000313" key="11">
    <source>
        <dbReference type="EMBL" id="MEC5424614.1"/>
    </source>
</evidence>
<dbReference type="InterPro" id="IPR011060">
    <property type="entry name" value="RibuloseP-bd_barrel"/>
</dbReference>
<evidence type="ECO:0000313" key="12">
    <source>
        <dbReference type="Proteomes" id="UP001335737"/>
    </source>
</evidence>
<evidence type="ECO:0000256" key="10">
    <source>
        <dbReference type="RuleBase" id="RU003657"/>
    </source>
</evidence>
<comment type="similarity">
    <text evidence="2 9 10">Belongs to the HisA/HisF family.</text>
</comment>
<dbReference type="GO" id="GO:0016829">
    <property type="term" value="F:lyase activity"/>
    <property type="evidence" value="ECO:0007669"/>
    <property type="project" value="UniProtKB-KW"/>
</dbReference>
<dbReference type="RefSeq" id="WP_327608274.1">
    <property type="nucleotide sequence ID" value="NZ_JARZFX010000007.1"/>
</dbReference>
<evidence type="ECO:0000256" key="4">
    <source>
        <dbReference type="ARBA" id="ARBA00022605"/>
    </source>
</evidence>
<organism evidence="11 12">
    <name type="scientific">Virgibacillus tibetensis</name>
    <dbReference type="NCBI Taxonomy" id="3042313"/>
    <lineage>
        <taxon>Bacteria</taxon>
        <taxon>Bacillati</taxon>
        <taxon>Bacillota</taxon>
        <taxon>Bacilli</taxon>
        <taxon>Bacillales</taxon>
        <taxon>Bacillaceae</taxon>
        <taxon>Virgibacillus</taxon>
    </lineage>
</organism>
<comment type="function">
    <text evidence="7 9">IGPS catalyzes the conversion of PRFAR and glutamine to IGP, AICAR and glutamate. The HisF subunit catalyzes the cyclization activity that produces IGP and AICAR from PRFAR using the ammonia provided by the HisH subunit.</text>
</comment>
<evidence type="ECO:0000256" key="6">
    <source>
        <dbReference type="ARBA" id="ARBA00023239"/>
    </source>
</evidence>
<comment type="pathway">
    <text evidence="1 9">Amino-acid biosynthesis; L-histidine biosynthesis; L-histidine from 5-phospho-alpha-D-ribose 1-diphosphate: step 5/9.</text>
</comment>
<dbReference type="Proteomes" id="UP001335737">
    <property type="component" value="Unassembled WGS sequence"/>
</dbReference>
<comment type="caution">
    <text evidence="11">The sequence shown here is derived from an EMBL/GenBank/DDBJ whole genome shotgun (WGS) entry which is preliminary data.</text>
</comment>
<dbReference type="InterPro" id="IPR013785">
    <property type="entry name" value="Aldolase_TIM"/>
</dbReference>
<name>A0ABU6KID1_9BACI</name>
<feature type="active site" evidence="9">
    <location>
        <position position="11"/>
    </location>
</feature>
<gene>
    <name evidence="9 11" type="primary">hisF</name>
    <name evidence="11" type="ORF">QGM71_14025</name>
</gene>
<reference evidence="11 12" key="1">
    <citation type="journal article" date="2024" name="Int. J. Syst. Evol. Microbiol.">
        <title>Virgibacillus tibetensis sp. nov., isolated from salt lake on the Tibetan Plateau of China.</title>
        <authorList>
            <person name="Phurbu D."/>
            <person name="Liu Z.-X."/>
            <person name="Wang R."/>
            <person name="Zheng Y.-Y."/>
            <person name="Liu H.-C."/>
            <person name="Zhou Y.-G."/>
            <person name="Yu Y.-J."/>
            <person name="Li A.-H."/>
        </authorList>
    </citation>
    <scope>NUCLEOTIDE SEQUENCE [LARGE SCALE GENOMIC DNA]</scope>
    <source>
        <strain evidence="11 12">C22-A2</strain>
    </source>
</reference>
<sequence length="255" mass="27566">MLAKRIIPCLDVDKGRVVKGKKFQNIQDVDDPVQLAKKYNNDGADELVFYDITASNEERDIFLDIVEKVAAEIAIPFTVGGGIRTVEDIHKVLRSGADKVSINSAAVTNPNLIKEAALKFGSQCIVLSIDAKQTGNSKWDVYINGGRKNTGLDTLEWAKRGEELGAGEIVINAIDTDGEKGGYNLELIKAVADSVNIPIVASGGAGTLDHFSAVLQPGYADAALAASVFHYDEIPVPELKRYLDNNNVIVRRNSL</sequence>
<dbReference type="PANTHER" id="PTHR21235">
    <property type="entry name" value="IMIDAZOLE GLYCEROL PHOSPHATE SYNTHASE SUBUNIT HISF/H IGP SYNTHASE SUBUNIT HISF/H"/>
    <property type="match status" value="1"/>
</dbReference>
<keyword evidence="6 9" id="KW-0456">Lyase</keyword>
<protein>
    <recommendedName>
        <fullName evidence="9">Imidazole glycerol phosphate synthase subunit HisF</fullName>
        <ecNumber evidence="9">4.3.2.10</ecNumber>
    </recommendedName>
    <alternativeName>
        <fullName evidence="9">IGP synthase cyclase subunit</fullName>
    </alternativeName>
    <alternativeName>
        <fullName evidence="9">IGP synthase subunit HisF</fullName>
    </alternativeName>
    <alternativeName>
        <fullName evidence="9">ImGP synthase subunit HisF</fullName>
        <shortName evidence="9">IGPS subunit HisF</shortName>
    </alternativeName>
</protein>
<dbReference type="Pfam" id="PF00977">
    <property type="entry name" value="His_biosynth"/>
    <property type="match status" value="1"/>
</dbReference>
<evidence type="ECO:0000256" key="5">
    <source>
        <dbReference type="ARBA" id="ARBA00023102"/>
    </source>
</evidence>
<dbReference type="NCBIfam" id="TIGR00735">
    <property type="entry name" value="hisF"/>
    <property type="match status" value="1"/>
</dbReference>
<dbReference type="InterPro" id="IPR004651">
    <property type="entry name" value="HisF"/>
</dbReference>
<evidence type="ECO:0000256" key="1">
    <source>
        <dbReference type="ARBA" id="ARBA00005091"/>
    </source>
</evidence>
<dbReference type="HAMAP" id="MF_01013">
    <property type="entry name" value="HisF"/>
    <property type="match status" value="1"/>
</dbReference>
<dbReference type="EC" id="4.3.2.10" evidence="9"/>
<evidence type="ECO:0000256" key="3">
    <source>
        <dbReference type="ARBA" id="ARBA00011152"/>
    </source>
</evidence>
<comment type="catalytic activity">
    <reaction evidence="8 9">
        <text>5-[(5-phospho-1-deoxy-D-ribulos-1-ylimino)methylamino]-1-(5-phospho-beta-D-ribosyl)imidazole-4-carboxamide + L-glutamine = D-erythro-1-(imidazol-4-yl)glycerol 3-phosphate + 5-amino-1-(5-phospho-beta-D-ribosyl)imidazole-4-carboxamide + L-glutamate + H(+)</text>
        <dbReference type="Rhea" id="RHEA:24793"/>
        <dbReference type="ChEBI" id="CHEBI:15378"/>
        <dbReference type="ChEBI" id="CHEBI:29985"/>
        <dbReference type="ChEBI" id="CHEBI:58278"/>
        <dbReference type="ChEBI" id="CHEBI:58359"/>
        <dbReference type="ChEBI" id="CHEBI:58475"/>
        <dbReference type="ChEBI" id="CHEBI:58525"/>
        <dbReference type="EC" id="4.3.2.10"/>
    </reaction>
</comment>